<dbReference type="OrthoDB" id="417037at2759"/>
<keyword evidence="6 8" id="KW-0472">Membrane</keyword>
<feature type="transmembrane region" description="Helical" evidence="8">
    <location>
        <begin position="440"/>
        <end position="461"/>
    </location>
</feature>
<evidence type="ECO:0000313" key="9">
    <source>
        <dbReference type="EMBL" id="CCD52023.1"/>
    </source>
</evidence>
<keyword evidence="4 8" id="KW-0812">Transmembrane</keyword>
<feature type="transmembrane region" description="Helical" evidence="8">
    <location>
        <begin position="548"/>
        <end position="567"/>
    </location>
</feature>
<keyword evidence="5 8" id="KW-1133">Transmembrane helix</keyword>
<dbReference type="InParanoid" id="G2YK75"/>
<feature type="transmembrane region" description="Helical" evidence="8">
    <location>
        <begin position="349"/>
        <end position="369"/>
    </location>
</feature>
<accession>G2YK75</accession>
<dbReference type="Proteomes" id="UP000008177">
    <property type="component" value="Unplaced contigs"/>
</dbReference>
<gene>
    <name evidence="9" type="ORF">BofuT4_P081820.1</name>
</gene>
<dbReference type="PANTHER" id="PTHR10778">
    <property type="entry name" value="SOLUTE CARRIER FAMILY 35 MEMBER B"/>
    <property type="match status" value="1"/>
</dbReference>
<keyword evidence="2" id="KW-0813">Transport</keyword>
<sequence>MLPEELQLLIWKEAIADPVVHDVTWKLFHEDEIEISKVLLGINWLSHNEAKKVYKRLTRPYDHVIFFNTQQDSVLFKDFFDLFMASLSTDKEIVNSIQCSARICEIRPPLVDIDRYLELHHGNRLPFPFCDVQTFIVQDLQCSRKHRLQDITERVLCKEGLRRYFVRQNRKDRRTMIPEIIIRVPQQGDELCFECRRLDEWLALDQPSRNEMAVNIIEGRMRRPTASSGPQPQRSHHRTTSLTYAKFRPASLSFPLGTVSSILNCYLVVPYRRNKPNHPPKPSQLQEDRLRTGFHGAVLYYECDTNYPSKKKNISRGKPMTMNGYSKGKEKEKDRYLPARRRGGESGKWIDVVAYGSFSALLALILKYAVSGQYWNLNFFLLALQSGTALAVIWLLKRGGYLTELAGLEFQKLKTWLPLAVLLLVSNYISYKALQCLSLPTYILLSTTTIFTVPYVDSILFGTPIPPFAFKSYLLIFSGIIISVIVENAHAEASYGDRRLEQTLEPQDPVMILFLGYIFMVIHLLLYSTYEAWKAKIVPNLKFGQWDIFLYNHMLIFIIASALSFIIEDFSDENMNDCFPSSIRTSTIWAIIYTCFGVFPVLFYSNAIVRKSSSSFHSIVEASSKMAIALLGMYMYSNLINMGSVSAIVIGCSGGILGAWLEGKQQQDAKGKRVLPV</sequence>
<feature type="transmembrane region" description="Helical" evidence="8">
    <location>
        <begin position="587"/>
        <end position="604"/>
    </location>
</feature>
<feature type="transmembrane region" description="Helical" evidence="8">
    <location>
        <begin position="473"/>
        <end position="490"/>
    </location>
</feature>
<dbReference type="InterPro" id="IPR013657">
    <property type="entry name" value="SCL35B1-4/HUT1"/>
</dbReference>
<evidence type="ECO:0000256" key="8">
    <source>
        <dbReference type="SAM" id="Phobius"/>
    </source>
</evidence>
<dbReference type="eggNOG" id="KOG1444">
    <property type="taxonomic scope" value="Eukaryota"/>
</dbReference>
<dbReference type="HOGENOM" id="CLU_405956_0_0_1"/>
<dbReference type="GO" id="GO:0000139">
    <property type="term" value="C:Golgi membrane"/>
    <property type="evidence" value="ECO:0007669"/>
    <property type="project" value="TreeGrafter"/>
</dbReference>
<reference evidence="10" key="1">
    <citation type="journal article" date="2011" name="PLoS Genet.">
        <title>Genomic analysis of the necrotrophic fungal pathogens Sclerotinia sclerotiorum and Botrytis cinerea.</title>
        <authorList>
            <person name="Amselem J."/>
            <person name="Cuomo C.A."/>
            <person name="van Kan J.A."/>
            <person name="Viaud M."/>
            <person name="Benito E.P."/>
            <person name="Couloux A."/>
            <person name="Coutinho P.M."/>
            <person name="de Vries R.P."/>
            <person name="Dyer P.S."/>
            <person name="Fillinger S."/>
            <person name="Fournier E."/>
            <person name="Gout L."/>
            <person name="Hahn M."/>
            <person name="Kohn L."/>
            <person name="Lapalu N."/>
            <person name="Plummer K.M."/>
            <person name="Pradier J.M."/>
            <person name="Quevillon E."/>
            <person name="Sharon A."/>
            <person name="Simon A."/>
            <person name="ten Have A."/>
            <person name="Tudzynski B."/>
            <person name="Tudzynski P."/>
            <person name="Wincker P."/>
            <person name="Andrew M."/>
            <person name="Anthouard V."/>
            <person name="Beever R.E."/>
            <person name="Beffa R."/>
            <person name="Benoit I."/>
            <person name="Bouzid O."/>
            <person name="Brault B."/>
            <person name="Chen Z."/>
            <person name="Choquer M."/>
            <person name="Collemare J."/>
            <person name="Cotton P."/>
            <person name="Danchin E.G."/>
            <person name="Da Silva C."/>
            <person name="Gautier A."/>
            <person name="Giraud C."/>
            <person name="Giraud T."/>
            <person name="Gonzalez C."/>
            <person name="Grossetete S."/>
            <person name="Guldener U."/>
            <person name="Henrissat B."/>
            <person name="Howlett B.J."/>
            <person name="Kodira C."/>
            <person name="Kretschmer M."/>
            <person name="Lappartient A."/>
            <person name="Leroch M."/>
            <person name="Levis C."/>
            <person name="Mauceli E."/>
            <person name="Neuveglise C."/>
            <person name="Oeser B."/>
            <person name="Pearson M."/>
            <person name="Poulain J."/>
            <person name="Poussereau N."/>
            <person name="Quesneville H."/>
            <person name="Rascle C."/>
            <person name="Schumacher J."/>
            <person name="Segurens B."/>
            <person name="Sexton A."/>
            <person name="Silva E."/>
            <person name="Sirven C."/>
            <person name="Soanes D.M."/>
            <person name="Talbot N.J."/>
            <person name="Templeton M."/>
            <person name="Yandava C."/>
            <person name="Yarden O."/>
            <person name="Zeng Q."/>
            <person name="Rollins J.A."/>
            <person name="Lebrun M.H."/>
            <person name="Dickman M."/>
        </authorList>
    </citation>
    <scope>NUCLEOTIDE SEQUENCE [LARGE SCALE GENOMIC DNA]</scope>
    <source>
        <strain evidence="10">T4</strain>
    </source>
</reference>
<feature type="transmembrane region" description="Helical" evidence="8">
    <location>
        <begin position="510"/>
        <end position="527"/>
    </location>
</feature>
<name>G2YK75_BOTF4</name>
<dbReference type="GO" id="GO:0005789">
    <property type="term" value="C:endoplasmic reticulum membrane"/>
    <property type="evidence" value="ECO:0007669"/>
    <property type="project" value="TreeGrafter"/>
</dbReference>
<evidence type="ECO:0000256" key="3">
    <source>
        <dbReference type="ARBA" id="ARBA00022597"/>
    </source>
</evidence>
<proteinExistence type="predicted"/>
<organism evidence="9 10">
    <name type="scientific">Botryotinia fuckeliana (strain T4)</name>
    <name type="common">Noble rot fungus</name>
    <name type="synonym">Botrytis cinerea</name>
    <dbReference type="NCBI Taxonomy" id="999810"/>
    <lineage>
        <taxon>Eukaryota</taxon>
        <taxon>Fungi</taxon>
        <taxon>Dikarya</taxon>
        <taxon>Ascomycota</taxon>
        <taxon>Pezizomycotina</taxon>
        <taxon>Leotiomycetes</taxon>
        <taxon>Helotiales</taxon>
        <taxon>Sclerotiniaceae</taxon>
        <taxon>Botrytis</taxon>
    </lineage>
</organism>
<protein>
    <submittedName>
        <fullName evidence="9">Uncharacterized protein</fullName>
    </submittedName>
</protein>
<feature type="region of interest" description="Disordered" evidence="7">
    <location>
        <begin position="312"/>
        <end position="335"/>
    </location>
</feature>
<evidence type="ECO:0000256" key="6">
    <source>
        <dbReference type="ARBA" id="ARBA00023136"/>
    </source>
</evidence>
<dbReference type="EMBL" id="FQ790340">
    <property type="protein sequence ID" value="CCD52023.1"/>
    <property type="molecule type" value="Genomic_DNA"/>
</dbReference>
<evidence type="ECO:0000256" key="2">
    <source>
        <dbReference type="ARBA" id="ARBA00022448"/>
    </source>
</evidence>
<evidence type="ECO:0000256" key="5">
    <source>
        <dbReference type="ARBA" id="ARBA00022989"/>
    </source>
</evidence>
<evidence type="ECO:0000313" key="10">
    <source>
        <dbReference type="Proteomes" id="UP000008177"/>
    </source>
</evidence>
<dbReference type="GO" id="GO:0022857">
    <property type="term" value="F:transmembrane transporter activity"/>
    <property type="evidence" value="ECO:0007669"/>
    <property type="project" value="TreeGrafter"/>
</dbReference>
<feature type="transmembrane region" description="Helical" evidence="8">
    <location>
        <begin position="642"/>
        <end position="663"/>
    </location>
</feature>
<evidence type="ECO:0000256" key="7">
    <source>
        <dbReference type="SAM" id="MobiDB-lite"/>
    </source>
</evidence>
<evidence type="ECO:0000256" key="1">
    <source>
        <dbReference type="ARBA" id="ARBA00004127"/>
    </source>
</evidence>
<feature type="transmembrane region" description="Helical" evidence="8">
    <location>
        <begin position="375"/>
        <end position="396"/>
    </location>
</feature>
<evidence type="ECO:0000256" key="4">
    <source>
        <dbReference type="ARBA" id="ARBA00022692"/>
    </source>
</evidence>
<comment type="subcellular location">
    <subcellularLocation>
        <location evidence="1">Endomembrane system</location>
        <topology evidence="1">Multi-pass membrane protein</topology>
    </subcellularLocation>
</comment>
<dbReference type="STRING" id="999810.G2YK75"/>
<keyword evidence="3" id="KW-0762">Sugar transport</keyword>
<dbReference type="AlphaFoldDB" id="G2YK75"/>